<dbReference type="GO" id="GO:0008270">
    <property type="term" value="F:zinc ion binding"/>
    <property type="evidence" value="ECO:0007669"/>
    <property type="project" value="UniProtKB-KW"/>
</dbReference>
<evidence type="ECO:0000259" key="4">
    <source>
        <dbReference type="PROSITE" id="PS50089"/>
    </source>
</evidence>
<evidence type="ECO:0000313" key="5">
    <source>
        <dbReference type="Proteomes" id="UP000887572"/>
    </source>
</evidence>
<keyword evidence="1 3" id="KW-0863">Zinc-finger</keyword>
<dbReference type="Gene3D" id="3.30.40.10">
    <property type="entry name" value="Zinc/RING finger domain, C3HC4 (zinc finger)"/>
    <property type="match status" value="1"/>
</dbReference>
<keyword evidence="5" id="KW-1185">Reference proteome</keyword>
<keyword evidence="1 3" id="KW-0479">Metal-binding</keyword>
<dbReference type="AlphaFoldDB" id="A0A914HSP2"/>
<dbReference type="WBParaSite" id="Gr19_v10_g3604.t1">
    <property type="protein sequence ID" value="Gr19_v10_g3604.t1"/>
    <property type="gene ID" value="Gr19_v10_g3604"/>
</dbReference>
<sequence length="546" mass="63714">MGILRHFDIAVYFLSTITIFESNCDLLKHFSEAESNDTYHITQIMPPGKYRVIIWDLMIDHNTPFQTRSGRSACHQDELFCFYSTEPQKLLFYTDVIQFRQNELDKCFSHFYTVDTDDRGQFLLKKNSLGAIITNYFYFYLMPLKGSVPISDGHFAPNAAQQIFYRQDGKSVDSLCDFVEHRCLIKYFETLNDREANVNNILDQWFLHKFYRELSDKSNFFLIAHFKYLLNEAVEKESANAAAMATDDAKLLGIFWNKFAEVSNVALLWKRLRLADEQMMQLFDQFCQIDKQFLLSQKELILQLGNLDYAMAFCQQWFVGRINASNFVQANVVMDAFHQWIHTPTPINFYVGQIVLFWIELLAQRTATNDVRFLCQWPELDQNLFQQIGVFFTRVKIESAVRFKTLNRIRGINELLDDICTNINNFSPTCCGHNAVQTIMENWKTSVCNNGKVRHSSQNSNTAAVLHQNRQQTAHPAQLFFNKNDKKHETETECVICMTRERRVAFDPCGHRCVCRQCAQIVEKNMGKKCPICCKQTVKTLRIYDP</sequence>
<dbReference type="PANTHER" id="PTHR47355">
    <property type="entry name" value="E3 UBIQUITIN-PROTEIN LIGASE SPL2"/>
    <property type="match status" value="1"/>
</dbReference>
<evidence type="ECO:0000313" key="6">
    <source>
        <dbReference type="WBParaSite" id="Gr19_v10_g3604.t1"/>
    </source>
</evidence>
<proteinExistence type="predicted"/>
<dbReference type="Pfam" id="PF13920">
    <property type="entry name" value="zf-C3HC4_3"/>
    <property type="match status" value="1"/>
</dbReference>
<dbReference type="InterPro" id="IPR044247">
    <property type="entry name" value="SPL2-like"/>
</dbReference>
<evidence type="ECO:0000256" key="2">
    <source>
        <dbReference type="ARBA" id="ARBA00022833"/>
    </source>
</evidence>
<dbReference type="PANTHER" id="PTHR47355:SF1">
    <property type="entry name" value="E3 UBIQUITIN-PROTEIN LIGASE SPL2"/>
    <property type="match status" value="1"/>
</dbReference>
<dbReference type="Proteomes" id="UP000887572">
    <property type="component" value="Unplaced"/>
</dbReference>
<dbReference type="SMART" id="SM00184">
    <property type="entry name" value="RING"/>
    <property type="match status" value="1"/>
</dbReference>
<dbReference type="InterPro" id="IPR013083">
    <property type="entry name" value="Znf_RING/FYVE/PHD"/>
</dbReference>
<feature type="domain" description="RING-type" evidence="4">
    <location>
        <begin position="494"/>
        <end position="533"/>
    </location>
</feature>
<keyword evidence="2" id="KW-0862">Zinc</keyword>
<dbReference type="InterPro" id="IPR001841">
    <property type="entry name" value="Znf_RING"/>
</dbReference>
<accession>A0A914HSP2</accession>
<organism evidence="5 6">
    <name type="scientific">Globodera rostochiensis</name>
    <name type="common">Golden nematode worm</name>
    <name type="synonym">Heterodera rostochiensis</name>
    <dbReference type="NCBI Taxonomy" id="31243"/>
    <lineage>
        <taxon>Eukaryota</taxon>
        <taxon>Metazoa</taxon>
        <taxon>Ecdysozoa</taxon>
        <taxon>Nematoda</taxon>
        <taxon>Chromadorea</taxon>
        <taxon>Rhabditida</taxon>
        <taxon>Tylenchina</taxon>
        <taxon>Tylenchomorpha</taxon>
        <taxon>Tylenchoidea</taxon>
        <taxon>Heteroderidae</taxon>
        <taxon>Heteroderinae</taxon>
        <taxon>Globodera</taxon>
    </lineage>
</organism>
<protein>
    <submittedName>
        <fullName evidence="6">RING-type domain-containing protein</fullName>
    </submittedName>
</protein>
<name>A0A914HSP2_GLORO</name>
<dbReference type="GO" id="GO:0004842">
    <property type="term" value="F:ubiquitin-protein transferase activity"/>
    <property type="evidence" value="ECO:0007669"/>
    <property type="project" value="InterPro"/>
</dbReference>
<evidence type="ECO:0000256" key="1">
    <source>
        <dbReference type="ARBA" id="ARBA00022771"/>
    </source>
</evidence>
<dbReference type="PROSITE" id="PS50089">
    <property type="entry name" value="ZF_RING_2"/>
    <property type="match status" value="1"/>
</dbReference>
<dbReference type="CDD" id="cd23145">
    <property type="entry name" value="RING-HC_SPL2-like"/>
    <property type="match status" value="1"/>
</dbReference>
<reference evidence="6" key="1">
    <citation type="submission" date="2022-11" db="UniProtKB">
        <authorList>
            <consortium name="WormBaseParasite"/>
        </authorList>
    </citation>
    <scope>IDENTIFICATION</scope>
</reference>
<evidence type="ECO:0000256" key="3">
    <source>
        <dbReference type="PROSITE-ProRule" id="PRU00175"/>
    </source>
</evidence>